<dbReference type="SUPFAM" id="SSF54909">
    <property type="entry name" value="Dimeric alpha+beta barrel"/>
    <property type="match status" value="1"/>
</dbReference>
<dbReference type="InterPro" id="IPR011008">
    <property type="entry name" value="Dimeric_a/b-barrel"/>
</dbReference>
<dbReference type="RefSeq" id="WP_108961952.1">
    <property type="nucleotide sequence ID" value="NZ_QEFB01000001.1"/>
</dbReference>
<accession>A0A2U1TGQ9</accession>
<dbReference type="SMART" id="SM00886">
    <property type="entry name" value="Dabb"/>
    <property type="match status" value="1"/>
</dbReference>
<dbReference type="Gene3D" id="3.30.70.100">
    <property type="match status" value="1"/>
</dbReference>
<proteinExistence type="predicted"/>
<name>A0A2U1TGQ9_9MICO</name>
<dbReference type="Pfam" id="PF07876">
    <property type="entry name" value="Dabb"/>
    <property type="match status" value="1"/>
</dbReference>
<evidence type="ECO:0000259" key="1">
    <source>
        <dbReference type="PROSITE" id="PS51502"/>
    </source>
</evidence>
<dbReference type="Proteomes" id="UP000244962">
    <property type="component" value="Unassembled WGS sequence"/>
</dbReference>
<protein>
    <submittedName>
        <fullName evidence="2">Stress responsive protein</fullName>
    </submittedName>
</protein>
<organism evidence="2 3">
    <name type="scientific">Mycetocola zhujimingii</name>
    <dbReference type="NCBI Taxonomy" id="2079792"/>
    <lineage>
        <taxon>Bacteria</taxon>
        <taxon>Bacillati</taxon>
        <taxon>Actinomycetota</taxon>
        <taxon>Actinomycetes</taxon>
        <taxon>Micrococcales</taxon>
        <taxon>Microbacteriaceae</taxon>
        <taxon>Mycetocola</taxon>
    </lineage>
</organism>
<dbReference type="InterPro" id="IPR013097">
    <property type="entry name" value="Dabb"/>
</dbReference>
<keyword evidence="3" id="KW-1185">Reference proteome</keyword>
<evidence type="ECO:0000313" key="3">
    <source>
        <dbReference type="Proteomes" id="UP000244962"/>
    </source>
</evidence>
<comment type="caution">
    <text evidence="2">The sequence shown here is derived from an EMBL/GenBank/DDBJ whole genome shotgun (WGS) entry which is preliminary data.</text>
</comment>
<sequence>MIFHINRATLKPTTTPEQIEAALAAWRTMGETIPSVRSYVVGRDHGGDYEYSCIFALDDLAGLFEYLTHPTTYAMDVIGLELVERLDIFDISDDNDPELGTKIEELHRRRNEDNPSIADLLAEVPTFRGAGLES</sequence>
<dbReference type="PROSITE" id="PS51502">
    <property type="entry name" value="S_R_A_B_BARREL"/>
    <property type="match status" value="1"/>
</dbReference>
<evidence type="ECO:0000313" key="2">
    <source>
        <dbReference type="EMBL" id="PWC08069.1"/>
    </source>
</evidence>
<reference evidence="3" key="1">
    <citation type="submission" date="2018-04" db="EMBL/GenBank/DDBJ databases">
        <authorList>
            <person name="Liu S."/>
            <person name="Wang Z."/>
            <person name="Li J."/>
        </authorList>
    </citation>
    <scope>NUCLEOTIDE SEQUENCE [LARGE SCALE GENOMIC DNA]</scope>
    <source>
        <strain evidence="3">622</strain>
    </source>
</reference>
<dbReference type="EMBL" id="QEFB01000001">
    <property type="protein sequence ID" value="PWC08069.1"/>
    <property type="molecule type" value="Genomic_DNA"/>
</dbReference>
<dbReference type="AlphaFoldDB" id="A0A2U1TGQ9"/>
<feature type="domain" description="Stress-response A/B barrel" evidence="1">
    <location>
        <begin position="2"/>
        <end position="91"/>
    </location>
</feature>
<gene>
    <name evidence="2" type="ORF">DF223_01550</name>
</gene>